<dbReference type="InterPro" id="IPR036770">
    <property type="entry name" value="Ankyrin_rpt-contain_sf"/>
</dbReference>
<feature type="repeat" description="TPR" evidence="2">
    <location>
        <begin position="310"/>
        <end position="343"/>
    </location>
</feature>
<dbReference type="EMBL" id="OZ075114">
    <property type="protein sequence ID" value="CAL5058180.1"/>
    <property type="molecule type" value="Genomic_DNA"/>
</dbReference>
<dbReference type="SMART" id="SM00248">
    <property type="entry name" value="ANK"/>
    <property type="match status" value="5"/>
</dbReference>
<dbReference type="InterPro" id="IPR011990">
    <property type="entry name" value="TPR-like_helical_dom_sf"/>
</dbReference>
<dbReference type="PANTHER" id="PTHR46224">
    <property type="entry name" value="ANKYRIN REPEAT FAMILY PROTEIN"/>
    <property type="match status" value="1"/>
</dbReference>
<evidence type="ECO:0000256" key="2">
    <source>
        <dbReference type="PROSITE-ProRule" id="PRU00339"/>
    </source>
</evidence>
<dbReference type="SUPFAM" id="SSF48452">
    <property type="entry name" value="TPR-like"/>
    <property type="match status" value="1"/>
</dbReference>
<keyword evidence="5" id="KW-1185">Reference proteome</keyword>
<feature type="repeat" description="TPR" evidence="2">
    <location>
        <begin position="242"/>
        <end position="275"/>
    </location>
</feature>
<dbReference type="Pfam" id="PF25575">
    <property type="entry name" value="TPR_BSK1_C"/>
    <property type="match status" value="1"/>
</dbReference>
<name>A0ABC9EJ56_9POAL</name>
<dbReference type="InterPro" id="IPR002110">
    <property type="entry name" value="Ankyrin_rpt"/>
</dbReference>
<dbReference type="Proteomes" id="UP001497457">
    <property type="component" value="Chromosome 4rd"/>
</dbReference>
<accession>A0ABC9EJ56</accession>
<sequence length="376" mass="40974">MLLVAAYDDDIRLFKKAVRALRKGGGCAREEVEAVRVEEGLGLLHIATTRESVEVCGYLVEVLRVDVDAVDDKGDCKILELLLAKGAYIDPVGKVCGTPLHMAAWERQAGTMKILLDHNADFNKTDMTYGMTPLFAAIKTASLKCVKLLIEAGADVKADRIISALVDATNSGSTECLNFILGAGASHDVPDDAGDDVKATNILNALLDATNSGSTECLNSLLEAGAIHDFPDNNDHVDKRKMAQLKSLGTKAAERKDYLFASEIYSKAINLDPNDATLFSNRSLCWLHMGDGEKALQDALECREMRPDWPKAYYRQGAALLLLKDYKSACETLFDGFKLDPKNDAIEHALRYPSEPLPHGTNVLGSYGVVEDLSKH</sequence>
<dbReference type="InterPro" id="IPR051616">
    <property type="entry name" value="Cul2-RING_E3_ligase_SR"/>
</dbReference>
<gene>
    <name evidence="4" type="ORF">URODEC1_LOCUS96065</name>
</gene>
<dbReference type="PROSITE" id="PS50088">
    <property type="entry name" value="ANK_REPEAT"/>
    <property type="match status" value="2"/>
</dbReference>
<dbReference type="PROSITE" id="PS50005">
    <property type="entry name" value="TPR"/>
    <property type="match status" value="2"/>
</dbReference>
<evidence type="ECO:0000259" key="3">
    <source>
        <dbReference type="Pfam" id="PF25575"/>
    </source>
</evidence>
<dbReference type="InterPro" id="IPR058209">
    <property type="entry name" value="TPR_BSK1_C"/>
</dbReference>
<protein>
    <recommendedName>
        <fullName evidence="3">Serine/threonine-protein kinase BSK1-like TPR repeats domain-containing protein</fullName>
    </recommendedName>
</protein>
<feature type="domain" description="Serine/threonine-protein kinase BSK1-like TPR repeats" evidence="3">
    <location>
        <begin position="240"/>
        <end position="316"/>
    </location>
</feature>
<dbReference type="InterPro" id="IPR019734">
    <property type="entry name" value="TPR_rpt"/>
</dbReference>
<dbReference type="PANTHER" id="PTHR46224:SF68">
    <property type="entry name" value="OS08G0325400 PROTEIN"/>
    <property type="match status" value="1"/>
</dbReference>
<proteinExistence type="predicted"/>
<dbReference type="SUPFAM" id="SSF48403">
    <property type="entry name" value="Ankyrin repeat"/>
    <property type="match status" value="1"/>
</dbReference>
<keyword evidence="2" id="KW-0802">TPR repeat</keyword>
<reference evidence="4" key="1">
    <citation type="submission" date="2024-10" db="EMBL/GenBank/DDBJ databases">
        <authorList>
            <person name="Ryan C."/>
        </authorList>
    </citation>
    <scope>NUCLEOTIDE SEQUENCE [LARGE SCALE GENOMIC DNA]</scope>
</reference>
<organism evidence="4 5">
    <name type="scientific">Urochloa decumbens</name>
    <dbReference type="NCBI Taxonomy" id="240449"/>
    <lineage>
        <taxon>Eukaryota</taxon>
        <taxon>Viridiplantae</taxon>
        <taxon>Streptophyta</taxon>
        <taxon>Embryophyta</taxon>
        <taxon>Tracheophyta</taxon>
        <taxon>Spermatophyta</taxon>
        <taxon>Magnoliopsida</taxon>
        <taxon>Liliopsida</taxon>
        <taxon>Poales</taxon>
        <taxon>Poaceae</taxon>
        <taxon>PACMAD clade</taxon>
        <taxon>Panicoideae</taxon>
        <taxon>Panicodae</taxon>
        <taxon>Paniceae</taxon>
        <taxon>Melinidinae</taxon>
        <taxon>Urochloa</taxon>
    </lineage>
</organism>
<evidence type="ECO:0000313" key="4">
    <source>
        <dbReference type="EMBL" id="CAL5058180.1"/>
    </source>
</evidence>
<keyword evidence="1" id="KW-0040">ANK repeat</keyword>
<evidence type="ECO:0000313" key="5">
    <source>
        <dbReference type="Proteomes" id="UP001497457"/>
    </source>
</evidence>
<dbReference type="AlphaFoldDB" id="A0ABC9EJ56"/>
<dbReference type="Gene3D" id="1.25.40.10">
    <property type="entry name" value="Tetratricopeptide repeat domain"/>
    <property type="match status" value="1"/>
</dbReference>
<feature type="repeat" description="ANK" evidence="1">
    <location>
        <begin position="98"/>
        <end position="127"/>
    </location>
</feature>
<dbReference type="SMART" id="SM00028">
    <property type="entry name" value="TPR"/>
    <property type="match status" value="3"/>
</dbReference>
<evidence type="ECO:0000256" key="1">
    <source>
        <dbReference type="PROSITE-ProRule" id="PRU00023"/>
    </source>
</evidence>
<dbReference type="Gene3D" id="1.25.40.20">
    <property type="entry name" value="Ankyrin repeat-containing domain"/>
    <property type="match status" value="2"/>
</dbReference>
<feature type="repeat" description="ANK" evidence="1">
    <location>
        <begin position="129"/>
        <end position="161"/>
    </location>
</feature>
<dbReference type="Pfam" id="PF12796">
    <property type="entry name" value="Ank_2"/>
    <property type="match status" value="1"/>
</dbReference>
<dbReference type="PROSITE" id="PS50297">
    <property type="entry name" value="ANK_REP_REGION"/>
    <property type="match status" value="2"/>
</dbReference>